<name>A0A0F9TWA0_9ZZZZ</name>
<protein>
    <submittedName>
        <fullName evidence="1">Uncharacterized protein</fullName>
    </submittedName>
</protein>
<gene>
    <name evidence="1" type="ORF">LCGC14_0342490</name>
</gene>
<organism evidence="1">
    <name type="scientific">marine sediment metagenome</name>
    <dbReference type="NCBI Taxonomy" id="412755"/>
    <lineage>
        <taxon>unclassified sequences</taxon>
        <taxon>metagenomes</taxon>
        <taxon>ecological metagenomes</taxon>
    </lineage>
</organism>
<accession>A0A0F9TWA0</accession>
<dbReference type="AlphaFoldDB" id="A0A0F9TWA0"/>
<comment type="caution">
    <text evidence="1">The sequence shown here is derived from an EMBL/GenBank/DDBJ whole genome shotgun (WGS) entry which is preliminary data.</text>
</comment>
<reference evidence="1" key="1">
    <citation type="journal article" date="2015" name="Nature">
        <title>Complex archaea that bridge the gap between prokaryotes and eukaryotes.</title>
        <authorList>
            <person name="Spang A."/>
            <person name="Saw J.H."/>
            <person name="Jorgensen S.L."/>
            <person name="Zaremba-Niedzwiedzka K."/>
            <person name="Martijn J."/>
            <person name="Lind A.E."/>
            <person name="van Eijk R."/>
            <person name="Schleper C."/>
            <person name="Guy L."/>
            <person name="Ettema T.J."/>
        </authorList>
    </citation>
    <scope>NUCLEOTIDE SEQUENCE</scope>
</reference>
<sequence length="64" mass="7276">MEKTINELKSDKEQLEIATQSIVAEFESKYPDIAVELLSVWHPTNDSGEGECYVKAKLKVFESE</sequence>
<proteinExistence type="predicted"/>
<evidence type="ECO:0000313" key="1">
    <source>
        <dbReference type="EMBL" id="KKN79232.1"/>
    </source>
</evidence>
<dbReference type="EMBL" id="LAZR01000251">
    <property type="protein sequence ID" value="KKN79232.1"/>
    <property type="molecule type" value="Genomic_DNA"/>
</dbReference>